<dbReference type="EMBL" id="VWZP01009640">
    <property type="protein sequence ID" value="NXH49236.1"/>
    <property type="molecule type" value="Genomic_DNA"/>
</dbReference>
<keyword evidence="1" id="KW-1015">Disulfide bond</keyword>
<dbReference type="Proteomes" id="UP000523279">
    <property type="component" value="Unassembled WGS sequence"/>
</dbReference>
<dbReference type="Gene3D" id="1.10.287.210">
    <property type="match status" value="1"/>
</dbReference>
<evidence type="ECO:0000313" key="3">
    <source>
        <dbReference type="Proteomes" id="UP000523279"/>
    </source>
</evidence>
<sequence>SFHRFVRGFLPWLGVPELEEAIVNISSVVKGVTICSNNAISALQQGVTSLPKVVKQNRMALDLLLASKGGISTVINSSCCEYIDQTLRMKTDLE</sequence>
<comment type="caution">
    <text evidence="2">The sequence shown here is derived from an EMBL/GenBank/DDBJ whole genome shotgun (WGS) entry which is preliminary data.</text>
</comment>
<dbReference type="Pfam" id="PF00429">
    <property type="entry name" value="TLV_coat"/>
    <property type="match status" value="1"/>
</dbReference>
<dbReference type="SUPFAM" id="SSF58069">
    <property type="entry name" value="Virus ectodomain"/>
    <property type="match status" value="1"/>
</dbReference>
<dbReference type="PANTHER" id="PTHR10424:SF73">
    <property type="entry name" value="ENDOGENOUS RETROVIRUS GROUP FC1 ENV POLYPROTEIN-RELATED"/>
    <property type="match status" value="1"/>
</dbReference>
<reference evidence="2 3" key="1">
    <citation type="submission" date="2019-09" db="EMBL/GenBank/DDBJ databases">
        <title>Bird 10,000 Genomes (B10K) Project - Family phase.</title>
        <authorList>
            <person name="Zhang G."/>
        </authorList>
    </citation>
    <scope>NUCLEOTIDE SEQUENCE [LARGE SCALE GENOMIC DNA]</scope>
    <source>
        <strain evidence="2">B10K-DU-001-34</strain>
        <tissue evidence="2">Muscle</tissue>
    </source>
</reference>
<evidence type="ECO:0000313" key="2">
    <source>
        <dbReference type="EMBL" id="NXH49236.1"/>
    </source>
</evidence>
<feature type="non-terminal residue" evidence="2">
    <location>
        <position position="94"/>
    </location>
</feature>
<dbReference type="AlphaFoldDB" id="A0A7K9KHL1"/>
<keyword evidence="3" id="KW-1185">Reference proteome</keyword>
<organism evidence="2 3">
    <name type="scientific">Dicaeum eximium</name>
    <dbReference type="NCBI Taxonomy" id="667154"/>
    <lineage>
        <taxon>Eukaryota</taxon>
        <taxon>Metazoa</taxon>
        <taxon>Chordata</taxon>
        <taxon>Craniata</taxon>
        <taxon>Vertebrata</taxon>
        <taxon>Euteleostomi</taxon>
        <taxon>Archelosauria</taxon>
        <taxon>Archosauria</taxon>
        <taxon>Dinosauria</taxon>
        <taxon>Saurischia</taxon>
        <taxon>Theropoda</taxon>
        <taxon>Coelurosauria</taxon>
        <taxon>Aves</taxon>
        <taxon>Neognathae</taxon>
        <taxon>Neoaves</taxon>
        <taxon>Telluraves</taxon>
        <taxon>Australaves</taxon>
        <taxon>Passeriformes</taxon>
        <taxon>Passeroidea</taxon>
        <taxon>Dicaeidae</taxon>
        <taxon>Dicaeum</taxon>
    </lineage>
</organism>
<protein>
    <submittedName>
        <fullName evidence="2">ERVV2 protein</fullName>
    </submittedName>
</protein>
<gene>
    <name evidence="2" type="primary">Ervv2</name>
    <name evidence="2" type="ORF">DICEXI_R15397</name>
</gene>
<name>A0A7K9KHL1_9PASE</name>
<accession>A0A7K9KHL1</accession>
<dbReference type="InterPro" id="IPR018154">
    <property type="entry name" value="TLV/ENV_coat_polyprotein"/>
</dbReference>
<proteinExistence type="predicted"/>
<dbReference type="PANTHER" id="PTHR10424">
    <property type="entry name" value="VIRAL ENVELOPE PROTEIN"/>
    <property type="match status" value="1"/>
</dbReference>
<feature type="non-terminal residue" evidence="2">
    <location>
        <position position="1"/>
    </location>
</feature>
<evidence type="ECO:0000256" key="1">
    <source>
        <dbReference type="ARBA" id="ARBA00023157"/>
    </source>
</evidence>